<protein>
    <recommendedName>
        <fullName evidence="3">Common-antigen outer membrane protein</fullName>
    </recommendedName>
</protein>
<keyword evidence="2" id="KW-1185">Reference proteome</keyword>
<sequence>MTTPGASAPVMPAAVAAQPTDPVVAFAANAQPGSETMLALPGSGTTRLRLLRAYNAASGRECREVLVGGGTGERARLVCGAEGQWAEARPLLRGGGLQRP</sequence>
<dbReference type="AlphaFoldDB" id="A0A1G6J243"/>
<gene>
    <name evidence="1" type="ORF">SAMN04487779_100135</name>
</gene>
<evidence type="ECO:0000313" key="1">
    <source>
        <dbReference type="EMBL" id="SDC12730.1"/>
    </source>
</evidence>
<accession>A0A1G6J243</accession>
<name>A0A1G6J243_9PROT</name>
<dbReference type="EMBL" id="FMZX01000001">
    <property type="protein sequence ID" value="SDC12730.1"/>
    <property type="molecule type" value="Genomic_DNA"/>
</dbReference>
<dbReference type="STRING" id="938405.SAMN02927895_00222"/>
<proteinExistence type="predicted"/>
<evidence type="ECO:0008006" key="3">
    <source>
        <dbReference type="Google" id="ProtNLM"/>
    </source>
</evidence>
<dbReference type="Proteomes" id="UP000198925">
    <property type="component" value="Unassembled WGS sequence"/>
</dbReference>
<reference evidence="1 2" key="1">
    <citation type="submission" date="2016-10" db="EMBL/GenBank/DDBJ databases">
        <authorList>
            <person name="de Groot N.N."/>
        </authorList>
    </citation>
    <scope>NUCLEOTIDE SEQUENCE [LARGE SCALE GENOMIC DNA]</scope>
    <source>
        <strain evidence="1 2">CPCC 100156</strain>
    </source>
</reference>
<dbReference type="RefSeq" id="WP_245704560.1">
    <property type="nucleotide sequence ID" value="NZ_FMZX01000001.1"/>
</dbReference>
<organism evidence="1 2">
    <name type="scientific">Belnapia rosea</name>
    <dbReference type="NCBI Taxonomy" id="938405"/>
    <lineage>
        <taxon>Bacteria</taxon>
        <taxon>Pseudomonadati</taxon>
        <taxon>Pseudomonadota</taxon>
        <taxon>Alphaproteobacteria</taxon>
        <taxon>Acetobacterales</taxon>
        <taxon>Roseomonadaceae</taxon>
        <taxon>Belnapia</taxon>
    </lineage>
</organism>
<evidence type="ECO:0000313" key="2">
    <source>
        <dbReference type="Proteomes" id="UP000198925"/>
    </source>
</evidence>